<organism evidence="2 3">
    <name type="scientific">Symbiodinium necroappetens</name>
    <dbReference type="NCBI Taxonomy" id="1628268"/>
    <lineage>
        <taxon>Eukaryota</taxon>
        <taxon>Sar</taxon>
        <taxon>Alveolata</taxon>
        <taxon>Dinophyceae</taxon>
        <taxon>Suessiales</taxon>
        <taxon>Symbiodiniaceae</taxon>
        <taxon>Symbiodinium</taxon>
    </lineage>
</organism>
<protein>
    <submittedName>
        <fullName evidence="2">Uncharacterized protein</fullName>
    </submittedName>
</protein>
<evidence type="ECO:0000256" key="1">
    <source>
        <dbReference type="SAM" id="MobiDB-lite"/>
    </source>
</evidence>
<feature type="compositionally biased region" description="Basic and acidic residues" evidence="1">
    <location>
        <begin position="414"/>
        <end position="426"/>
    </location>
</feature>
<proteinExistence type="predicted"/>
<feature type="region of interest" description="Disordered" evidence="1">
    <location>
        <begin position="276"/>
        <end position="308"/>
    </location>
</feature>
<dbReference type="EMBL" id="CAJNJA010094197">
    <property type="protein sequence ID" value="CAE7941529.1"/>
    <property type="molecule type" value="Genomic_DNA"/>
</dbReference>
<reference evidence="2" key="1">
    <citation type="submission" date="2021-02" db="EMBL/GenBank/DDBJ databases">
        <authorList>
            <person name="Dougan E. K."/>
            <person name="Rhodes N."/>
            <person name="Thang M."/>
            <person name="Chan C."/>
        </authorList>
    </citation>
    <scope>NUCLEOTIDE SEQUENCE</scope>
</reference>
<dbReference type="AlphaFoldDB" id="A0A813CCK8"/>
<feature type="compositionally biased region" description="Polar residues" evidence="1">
    <location>
        <begin position="429"/>
        <end position="440"/>
    </location>
</feature>
<sequence>VTCQSSTVKKFFAAKQSFGVWLRKGATVVDLRWVLGRHLPAEARVLWQREGRDIQALQETDQVPDEVVVSDFRGSRSFYMRFTNKQCAIVLRFMRSFFRNPENQKRLDDFESTAKGTGHDYRAQLVQLLAHEVYPRIYQKFHVPVMDDLDGPKLMLEAMSNVSSSNLQVCELWMEVEMLMRNKASAQQALSAVMYFKELQAKVADPKDAPSSATAGDQLGSAMSSAPAPASAPASMRSSLPEAALKELPPVASSLVKAAVENPIVEKQLRQWVTRASNAGNEEDGSETRANGTEAPTPAEPVRNGDDSTKLTTASLLAAKAAERPANGHRSQAVKEKEISSKPAPISSPRTQNSLLDWDELEKMEKGPDKDAVPEVALTTEPVKVAPPRNSETSRRTDPVTQRNDPVTPAPGSKQKDKVDPLRVEVVDSENTAPQHRQLT</sequence>
<evidence type="ECO:0000313" key="3">
    <source>
        <dbReference type="Proteomes" id="UP000601435"/>
    </source>
</evidence>
<feature type="non-terminal residue" evidence="2">
    <location>
        <position position="1"/>
    </location>
</feature>
<name>A0A813CCK8_9DINO</name>
<feature type="region of interest" description="Disordered" evidence="1">
    <location>
        <begin position="320"/>
        <end position="440"/>
    </location>
</feature>
<evidence type="ECO:0000313" key="2">
    <source>
        <dbReference type="EMBL" id="CAE7941529.1"/>
    </source>
</evidence>
<feature type="compositionally biased region" description="Basic and acidic residues" evidence="1">
    <location>
        <begin position="361"/>
        <end position="373"/>
    </location>
</feature>
<dbReference type="Proteomes" id="UP000601435">
    <property type="component" value="Unassembled WGS sequence"/>
</dbReference>
<comment type="caution">
    <text evidence="2">The sequence shown here is derived from an EMBL/GenBank/DDBJ whole genome shotgun (WGS) entry which is preliminary data.</text>
</comment>
<accession>A0A813CCK8</accession>
<feature type="compositionally biased region" description="Low complexity" evidence="1">
    <location>
        <begin position="221"/>
        <end position="237"/>
    </location>
</feature>
<gene>
    <name evidence="2" type="ORF">SNEC2469_LOCUS34312</name>
</gene>
<dbReference type="OrthoDB" id="425331at2759"/>
<feature type="region of interest" description="Disordered" evidence="1">
    <location>
        <begin position="205"/>
        <end position="237"/>
    </location>
</feature>
<keyword evidence="3" id="KW-1185">Reference proteome</keyword>